<evidence type="ECO:0008006" key="3">
    <source>
        <dbReference type="Google" id="ProtNLM"/>
    </source>
</evidence>
<comment type="caution">
    <text evidence="1">The sequence shown here is derived from an EMBL/GenBank/DDBJ whole genome shotgun (WGS) entry which is preliminary data.</text>
</comment>
<dbReference type="AlphaFoldDB" id="A0A0R3K349"/>
<protein>
    <recommendedName>
        <fullName evidence="3">DUF3006 domain-containing protein</fullName>
    </recommendedName>
</protein>
<dbReference type="Proteomes" id="UP000052015">
    <property type="component" value="Unassembled WGS sequence"/>
</dbReference>
<organism evidence="1 2">
    <name type="scientific">Caloramator mitchellensis</name>
    <dbReference type="NCBI Taxonomy" id="908809"/>
    <lineage>
        <taxon>Bacteria</taxon>
        <taxon>Bacillati</taxon>
        <taxon>Bacillota</taxon>
        <taxon>Clostridia</taxon>
        <taxon>Eubacteriales</taxon>
        <taxon>Clostridiaceae</taxon>
        <taxon>Caloramator</taxon>
    </lineage>
</organism>
<dbReference type="PATRIC" id="fig|908809.3.peg.562"/>
<dbReference type="RefSeq" id="WP_200956782.1">
    <property type="nucleotide sequence ID" value="NZ_LKHP01000002.1"/>
</dbReference>
<keyword evidence="2" id="KW-1185">Reference proteome</keyword>
<evidence type="ECO:0000313" key="1">
    <source>
        <dbReference type="EMBL" id="KRQ87756.1"/>
    </source>
</evidence>
<evidence type="ECO:0000313" key="2">
    <source>
        <dbReference type="Proteomes" id="UP000052015"/>
    </source>
</evidence>
<proteinExistence type="predicted"/>
<dbReference type="EMBL" id="LKHP01000002">
    <property type="protein sequence ID" value="KRQ87756.1"/>
    <property type="molecule type" value="Genomic_DNA"/>
</dbReference>
<reference evidence="1 2" key="1">
    <citation type="submission" date="2015-09" db="EMBL/GenBank/DDBJ databases">
        <title>Draft genome sequence of a Caloramator mitchellensis, a moderate thermophile from the Great Artesian Basin of Australia.</title>
        <authorList>
            <person name="Patel B.K."/>
        </authorList>
    </citation>
    <scope>NUCLEOTIDE SEQUENCE [LARGE SCALE GENOMIC DNA]</scope>
    <source>
        <strain evidence="1 2">VF08</strain>
    </source>
</reference>
<dbReference type="InterPro" id="IPR021377">
    <property type="entry name" value="DUF3006"/>
</dbReference>
<accession>A0A0R3K349</accession>
<gene>
    <name evidence="1" type="ORF">ABG79_00561</name>
</gene>
<dbReference type="STRING" id="908809.ABG79_00561"/>
<sequence>MMGVIDRFEGEFAVIVWDEGEVENVKKELLPEAAREGDVVVFAGDYFIDYCETQKRKEKAKKYLDLWED</sequence>
<name>A0A0R3K349_CALMK</name>
<dbReference type="Pfam" id="PF11213">
    <property type="entry name" value="DUF3006"/>
    <property type="match status" value="1"/>
</dbReference>